<accession>A0AAN5LDT2</accession>
<dbReference type="AlphaFoldDB" id="A0AAN5LDT2"/>
<comment type="caution">
    <text evidence="1">The sequence shown here is derived from an EMBL/GenBank/DDBJ whole genome shotgun (WGS) entry which is preliminary data.</text>
</comment>
<sequence length="125" mass="14578">MKMMDVKTFKIQWIGHEDKPCVTIELEELVWTKEDSLKLVNQFQLARHYLDKDEEKNPTNAMLKLITCEMIYQIMGGNKISYPFFKHMKSTGLPMLNGNSGIRVLEVDRAFINPESLVITEIKEK</sequence>
<reference evidence="1" key="2">
    <citation type="submission" date="2020-11" db="EMBL/GenBank/DDBJ databases">
        <authorList>
            <consortium name="NCBI Pathogen Detection Project"/>
        </authorList>
    </citation>
    <scope>NUCLEOTIDE SEQUENCE</scope>
    <source>
        <strain evidence="1">R404</strain>
    </source>
</reference>
<reference evidence="1" key="1">
    <citation type="journal article" date="2018" name="Genome Biol.">
        <title>SKESA: strategic k-mer extension for scrupulous assemblies.</title>
        <authorList>
            <person name="Souvorov A."/>
            <person name="Agarwala R."/>
            <person name="Lipman D.J."/>
        </authorList>
    </citation>
    <scope>NUCLEOTIDE SEQUENCE</scope>
    <source>
        <strain evidence="1">R404</strain>
    </source>
</reference>
<name>A0AAN5LDT2_KLEOX</name>
<dbReference type="EMBL" id="DACSEO010000153">
    <property type="protein sequence ID" value="HAT1685140.1"/>
    <property type="molecule type" value="Genomic_DNA"/>
</dbReference>
<protein>
    <submittedName>
        <fullName evidence="1">DUF2528 family protein</fullName>
    </submittedName>
</protein>
<proteinExistence type="predicted"/>
<organism evidence="1 2">
    <name type="scientific">Klebsiella oxytoca</name>
    <dbReference type="NCBI Taxonomy" id="571"/>
    <lineage>
        <taxon>Bacteria</taxon>
        <taxon>Pseudomonadati</taxon>
        <taxon>Pseudomonadota</taxon>
        <taxon>Gammaproteobacteria</taxon>
        <taxon>Enterobacterales</taxon>
        <taxon>Enterobacteriaceae</taxon>
        <taxon>Klebsiella/Raoultella group</taxon>
        <taxon>Klebsiella</taxon>
    </lineage>
</organism>
<dbReference type="Proteomes" id="UP000856143">
    <property type="component" value="Unassembled WGS sequence"/>
</dbReference>
<evidence type="ECO:0000313" key="2">
    <source>
        <dbReference type="Proteomes" id="UP000856143"/>
    </source>
</evidence>
<gene>
    <name evidence="1" type="ORF">I8Y21_005973</name>
</gene>
<evidence type="ECO:0000313" key="1">
    <source>
        <dbReference type="EMBL" id="HAT1685140.1"/>
    </source>
</evidence>